<keyword evidence="5" id="KW-1185">Reference proteome</keyword>
<keyword evidence="2" id="KW-0812">Transmembrane</keyword>
<keyword evidence="1" id="KW-0175">Coiled coil</keyword>
<reference evidence="4 5" key="1">
    <citation type="journal article" date="2019" name="Genome Biol. Evol.">
        <title>Insights into the evolution of the New World diploid cottons (Gossypium, subgenus Houzingenia) based on genome sequencing.</title>
        <authorList>
            <person name="Grover C.E."/>
            <person name="Arick M.A. 2nd"/>
            <person name="Thrash A."/>
            <person name="Conover J.L."/>
            <person name="Sanders W.S."/>
            <person name="Peterson D.G."/>
            <person name="Frelichowski J.E."/>
            <person name="Scheffler J.A."/>
            <person name="Scheffler B.E."/>
            <person name="Wendel J.F."/>
        </authorList>
    </citation>
    <scope>NUCLEOTIDE SEQUENCE [LARGE SCALE GENOMIC DNA]</scope>
    <source>
        <strain evidence="4">57</strain>
        <tissue evidence="4">Leaf</tissue>
    </source>
</reference>
<evidence type="ECO:0000256" key="2">
    <source>
        <dbReference type="SAM" id="Phobius"/>
    </source>
</evidence>
<dbReference type="Pfam" id="PF24924">
    <property type="entry name" value="DUF7745"/>
    <property type="match status" value="1"/>
</dbReference>
<dbReference type="PANTHER" id="PTHR48200">
    <property type="entry name" value="PROTEIN, PUTATIVE-RELATED"/>
    <property type="match status" value="1"/>
</dbReference>
<keyword evidence="2" id="KW-1133">Transmembrane helix</keyword>
<dbReference type="OrthoDB" id="10407967at2759"/>
<evidence type="ECO:0000313" key="5">
    <source>
        <dbReference type="Proteomes" id="UP000593573"/>
    </source>
</evidence>
<evidence type="ECO:0000259" key="3">
    <source>
        <dbReference type="Pfam" id="PF24924"/>
    </source>
</evidence>
<comment type="caution">
    <text evidence="4">The sequence shown here is derived from an EMBL/GenBank/DDBJ whole genome shotgun (WGS) entry which is preliminary data.</text>
</comment>
<dbReference type="PANTHER" id="PTHR48200:SF1">
    <property type="entry name" value="AMINOTRANSFERASE-LIKE PLANT MOBILE DOMAIN-CONTAINING PROTEIN"/>
    <property type="match status" value="1"/>
</dbReference>
<evidence type="ECO:0000313" key="4">
    <source>
        <dbReference type="EMBL" id="MBA0659990.1"/>
    </source>
</evidence>
<organism evidence="4 5">
    <name type="scientific">Gossypium klotzschianum</name>
    <dbReference type="NCBI Taxonomy" id="34286"/>
    <lineage>
        <taxon>Eukaryota</taxon>
        <taxon>Viridiplantae</taxon>
        <taxon>Streptophyta</taxon>
        <taxon>Embryophyta</taxon>
        <taxon>Tracheophyta</taxon>
        <taxon>Spermatophyta</taxon>
        <taxon>Magnoliopsida</taxon>
        <taxon>eudicotyledons</taxon>
        <taxon>Gunneridae</taxon>
        <taxon>Pentapetalae</taxon>
        <taxon>rosids</taxon>
        <taxon>malvids</taxon>
        <taxon>Malvales</taxon>
        <taxon>Malvaceae</taxon>
        <taxon>Malvoideae</taxon>
        <taxon>Gossypium</taxon>
    </lineage>
</organism>
<dbReference type="AlphaFoldDB" id="A0A7J8VBS6"/>
<name>A0A7J8VBS6_9ROSI</name>
<dbReference type="InterPro" id="IPR056647">
    <property type="entry name" value="DUF7745"/>
</dbReference>
<dbReference type="Proteomes" id="UP000593573">
    <property type="component" value="Unassembled WGS sequence"/>
</dbReference>
<feature type="transmembrane region" description="Helical" evidence="2">
    <location>
        <begin position="58"/>
        <end position="76"/>
    </location>
</feature>
<feature type="domain" description="DUF7745" evidence="3">
    <location>
        <begin position="25"/>
        <end position="82"/>
    </location>
</feature>
<accession>A0A7J8VBS6</accession>
<proteinExistence type="predicted"/>
<sequence>MDPSEKFVGFDLGTSEYEEKGRRLRLEYLRSLQDEYVEWRAPWMILDEILYRCGEFEWVPLLGIWGVVGYATLLVLRQYRSRQFIQVTQGLAQCEFAYEGDNYKKKGINDNIHALSQENTRPIEEHLQVIPSELEIIKQDFEKRSSELGKRIEKLEEEKIQLGLDVDVQKLEAEKMRKGKTRLRKTWTV</sequence>
<keyword evidence="2" id="KW-0472">Membrane</keyword>
<evidence type="ECO:0000256" key="1">
    <source>
        <dbReference type="SAM" id="Coils"/>
    </source>
</evidence>
<gene>
    <name evidence="4" type="ORF">Goklo_012059</name>
</gene>
<feature type="coiled-coil region" evidence="1">
    <location>
        <begin position="138"/>
        <end position="172"/>
    </location>
</feature>
<dbReference type="EMBL" id="JABFAB010000009">
    <property type="protein sequence ID" value="MBA0659990.1"/>
    <property type="molecule type" value="Genomic_DNA"/>
</dbReference>
<protein>
    <recommendedName>
        <fullName evidence="3">DUF7745 domain-containing protein</fullName>
    </recommendedName>
</protein>